<sequence length="1649" mass="185907">MKSDLFSCKLPLFIPCDQDSCIQAIDIETQEITFPVSLSLLELLNSYTNTEPINSRIHLILDEIVKSPSFFFPEVPLLFERGGLALFVPDDNQYHKLNWQALILQFHISLLKDAGSQSISALNNRFSSNNKISNEETTQRNRYSFNAEENTRRMHEAGISVRDYATGSITMRQQSRCIASFSNRAMGSMGPSFESLQFSMVPPLQREENKNNFGSISQNGAGSNYDLTLQQGPPEVNQLFDFQILCSFENSPLFRSIVLAIASKGLLDRALGHIISHELEKELSTAGIHVLSRVDSTPAFNDYFNAVLKCLLDPNVESDIITNLAQDRVIAALDRIESLKPFVLVPHSRSFIENAIAPICYHENAILADRALDLYSSLLNEHSWELQKTEVSTADMPLNFEVVGDQIVILAVPHKDGVNIITLDSQSKVNGSTFESKGEKLTYQPTSAGFYDYCYARISPIGEYEIDQSCPAGRCVVLPAGARKEVIHEMSAFDDKRAISFDTLAEQLQRLSNSGVTAVHLSGAIERAVLHKLTSVTDHTVINRASGGIDGFSRFCERANNLGLRVLIDFTPLVSMHNWSRKYMAYQTLKVDEDGIYKTAKIPGSEIMLLNMRSPKLWELITKEMIELCDKSGVSGFYLGNVDDWDYVYPRDMRELLRVDPDGEQHYFKQNIIEGSVVIESQKTSRCGITSHSTKSSPFLAKMMRTLWAEKPNAFVWIKAETDLQKFVIESGLIPQNNALSKVLQTSIDRCLHTDDLAQITASSSFEQFFKKRKEVAQEGALIITTFGGLTDGPFQMSLEGLSLAIDVLFFLNDVPLINGCLDYAVNVPSAYEISQPKQKAKKWYPPAQKFSDLLKGRAATRARADWILSGDIQILPVAYDSSPLDAILAIARQNPKTNKCALILTGFYTKNLIFEVAVKEIPILQNLSDEAVIEMKPLLGPQGQTTYYAIEEISKDGSSLFLEIDKFSTNVYELDLITPPVPTTVKRILMENIYTRLQRAINFHSIPILSHNRIFNSILDLIEEGTPSDDKVDTLIRDLPNDPELYITFREALFFATRYVREGGFNLCKLTVDEEIENREEIVLKILSQMKADKSISISKFASDIIEANKLGPIMFTAPELGPFSKVGGLSTMVWELAKELVSLGLDIHVVSPYYNVSPKGETNYLNKYGVEYKFKMDVYCPGKTEIGVHYGLVDGVKCWFLHHYSYFSAPYQTGSTSFRLQMLVLMAKAPLELCCQARLIPSLIVTNDWMTGLTAAYARKTFGSVFNGSKFLHIFHNLGVGYAGKLWPSDGNTSALQYIHQLPDELIVDPFDHSFDPSLCTLLASDQWATVSKKYRDELLEGSPYNYFLRGFPEPFAYSNGIRFQERLDAIAKLGMDHFQAKRAIQQKFFGDVDDSKCVFIFVGRIVEQKGVYLIVDTFEELHKKFNGKLQFIVGGQAAADDRAYGLPCTQKMWDLKQRFPKNFWADPSQFFGDGLIGDHGADYMLVPSLFEPSGIVQQESFASGTPVIAFRTGGLADTVFEYNPNNQTGNGFLFWAHRHRDFVMAIERAYNLYCDKEQYSILRQNAFKSVLSTEKVAREWAREFARLFMKIYEPDQNDDHYVPSIPEYAKYEKLAKEENEKEVNETGKEVKKENNEEKVIPAKKDK</sequence>
<feature type="domain" description="Starch synthase catalytic" evidence="7">
    <location>
        <begin position="1115"/>
        <end position="1344"/>
    </location>
</feature>
<keyword evidence="4" id="KW-0934">Plastid</keyword>
<dbReference type="OrthoDB" id="10263625at2759"/>
<dbReference type="Gene3D" id="3.20.20.80">
    <property type="entry name" value="Glycosidases"/>
    <property type="match status" value="1"/>
</dbReference>
<evidence type="ECO:0000313" key="8">
    <source>
        <dbReference type="EMBL" id="OHS95914.1"/>
    </source>
</evidence>
<feature type="region of interest" description="Disordered" evidence="5">
    <location>
        <begin position="1620"/>
        <end position="1649"/>
    </location>
</feature>
<organism evidence="8 9">
    <name type="scientific">Tritrichomonas foetus</name>
    <dbReference type="NCBI Taxonomy" id="1144522"/>
    <lineage>
        <taxon>Eukaryota</taxon>
        <taxon>Metamonada</taxon>
        <taxon>Parabasalia</taxon>
        <taxon>Tritrichomonadida</taxon>
        <taxon>Tritrichomonadidae</taxon>
        <taxon>Tritrichomonas</taxon>
    </lineage>
</organism>
<dbReference type="RefSeq" id="XP_068349051.1">
    <property type="nucleotide sequence ID" value="XM_068511746.1"/>
</dbReference>
<dbReference type="VEuPathDB" id="TrichDB:TRFO_37964"/>
<proteinExistence type="predicted"/>
<evidence type="ECO:0000256" key="5">
    <source>
        <dbReference type="SAM" id="MobiDB-lite"/>
    </source>
</evidence>
<dbReference type="PANTHER" id="PTHR45825:SF11">
    <property type="entry name" value="ALPHA AMYLASE DOMAIN-CONTAINING PROTEIN"/>
    <property type="match status" value="1"/>
</dbReference>
<reference evidence="8" key="1">
    <citation type="submission" date="2016-10" db="EMBL/GenBank/DDBJ databases">
        <authorList>
            <person name="Benchimol M."/>
            <person name="Almeida L.G."/>
            <person name="Vasconcelos A.T."/>
            <person name="Perreira-Neves A."/>
            <person name="Rosa I.A."/>
            <person name="Tasca T."/>
            <person name="Bogo M.R."/>
            <person name="de Souza W."/>
        </authorList>
    </citation>
    <scope>NUCLEOTIDE SEQUENCE [LARGE SCALE GENOMIC DNA]</scope>
    <source>
        <strain evidence="8">K</strain>
    </source>
</reference>
<comment type="subcellular location">
    <subcellularLocation>
        <location evidence="1">Plastid</location>
        <location evidence="1">Amyloplast</location>
    </subcellularLocation>
</comment>
<accession>A0A1J4J9P3</accession>
<keyword evidence="4" id="KW-0035">Amyloplast</keyword>
<name>A0A1J4J9P3_9EUKA</name>
<dbReference type="GO" id="GO:0016757">
    <property type="term" value="F:glycosyltransferase activity"/>
    <property type="evidence" value="ECO:0007669"/>
    <property type="project" value="UniProtKB-KW"/>
</dbReference>
<evidence type="ECO:0000256" key="4">
    <source>
        <dbReference type="ARBA" id="ARBA00023234"/>
    </source>
</evidence>
<dbReference type="Gene3D" id="3.40.50.2000">
    <property type="entry name" value="Glycogen Phosphorylase B"/>
    <property type="match status" value="3"/>
</dbReference>
<dbReference type="Pfam" id="PF00534">
    <property type="entry name" value="Glycos_transf_1"/>
    <property type="match status" value="1"/>
</dbReference>
<evidence type="ECO:0000256" key="3">
    <source>
        <dbReference type="ARBA" id="ARBA00022679"/>
    </source>
</evidence>
<dbReference type="EMBL" id="MLAK01001213">
    <property type="protein sequence ID" value="OHS95914.1"/>
    <property type="molecule type" value="Genomic_DNA"/>
</dbReference>
<comment type="caution">
    <text evidence="8">The sequence shown here is derived from an EMBL/GenBank/DDBJ whole genome shotgun (WGS) entry which is preliminary data.</text>
</comment>
<evidence type="ECO:0000259" key="6">
    <source>
        <dbReference type="Pfam" id="PF00534"/>
    </source>
</evidence>
<keyword evidence="3 8" id="KW-0808">Transferase</keyword>
<dbReference type="InterPro" id="IPR013534">
    <property type="entry name" value="Starch_synth_cat_dom"/>
</dbReference>
<gene>
    <name evidence="8" type="ORF">TRFO_37964</name>
</gene>
<dbReference type="Proteomes" id="UP000179807">
    <property type="component" value="Unassembled WGS sequence"/>
</dbReference>
<dbReference type="InterPro" id="IPR017853">
    <property type="entry name" value="GH"/>
</dbReference>
<dbReference type="Pfam" id="PF08323">
    <property type="entry name" value="Glyco_transf_5"/>
    <property type="match status" value="1"/>
</dbReference>
<dbReference type="PANTHER" id="PTHR45825">
    <property type="entry name" value="GRANULE-BOUND STARCH SYNTHASE 1, CHLOROPLASTIC/AMYLOPLASTIC"/>
    <property type="match status" value="1"/>
</dbReference>
<evidence type="ECO:0000256" key="2">
    <source>
        <dbReference type="ARBA" id="ARBA00022676"/>
    </source>
</evidence>
<dbReference type="GeneID" id="94846450"/>
<feature type="domain" description="Glycosyl transferase family 1" evidence="6">
    <location>
        <begin position="1393"/>
        <end position="1570"/>
    </location>
</feature>
<protein>
    <submittedName>
        <fullName evidence="8">Glycosyl transferase</fullName>
    </submittedName>
</protein>
<keyword evidence="9" id="KW-1185">Reference proteome</keyword>
<evidence type="ECO:0000256" key="1">
    <source>
        <dbReference type="ARBA" id="ARBA00004602"/>
    </source>
</evidence>
<keyword evidence="2" id="KW-0328">Glycosyltransferase</keyword>
<evidence type="ECO:0000313" key="9">
    <source>
        <dbReference type="Proteomes" id="UP000179807"/>
    </source>
</evidence>
<dbReference type="SUPFAM" id="SSF51445">
    <property type="entry name" value="(Trans)glycosidases"/>
    <property type="match status" value="1"/>
</dbReference>
<dbReference type="CDD" id="cd03791">
    <property type="entry name" value="GT5_Glycogen_synthase_DULL1-like"/>
    <property type="match status" value="1"/>
</dbReference>
<dbReference type="SUPFAM" id="SSF53756">
    <property type="entry name" value="UDP-Glycosyltransferase/glycogen phosphorylase"/>
    <property type="match status" value="1"/>
</dbReference>
<evidence type="ECO:0000259" key="7">
    <source>
        <dbReference type="Pfam" id="PF08323"/>
    </source>
</evidence>
<dbReference type="InterPro" id="IPR001296">
    <property type="entry name" value="Glyco_trans_1"/>
</dbReference>